<dbReference type="Proteomes" id="UP000015092">
    <property type="component" value="Segment"/>
</dbReference>
<evidence type="ECO:0000313" key="2">
    <source>
        <dbReference type="Proteomes" id="UP000015092"/>
    </source>
</evidence>
<dbReference type="GeneID" id="26642135"/>
<accession>S5MSZ9</accession>
<evidence type="ECO:0000313" key="1">
    <source>
        <dbReference type="EMBL" id="AGR46917.2"/>
    </source>
</evidence>
<organism evidence="1 2">
    <name type="scientific">Bacillus phage JL</name>
    <dbReference type="NCBI Taxonomy" id="1296655"/>
    <lineage>
        <taxon>Viruses</taxon>
        <taxon>Duplodnaviria</taxon>
        <taxon>Heunggongvirae</taxon>
        <taxon>Uroviricota</taxon>
        <taxon>Caudoviricetes</taxon>
        <taxon>Herelleviridae</taxon>
        <taxon>Spounavirinae</taxon>
        <taxon>Siminovitchvirus</taxon>
        <taxon>Siminovitchvirus JL</taxon>
    </lineage>
</organism>
<dbReference type="KEGG" id="vg:26642135"/>
<proteinExistence type="predicted"/>
<keyword evidence="2" id="KW-1185">Reference proteome</keyword>
<protein>
    <submittedName>
        <fullName evidence="1">Uncharacterized protein</fullName>
    </submittedName>
</protein>
<dbReference type="EMBL" id="KC595512">
    <property type="protein sequence ID" value="AGR46917.2"/>
    <property type="molecule type" value="Genomic_DNA"/>
</dbReference>
<reference evidence="1 2" key="1">
    <citation type="journal article" date="2014" name="Genome Announc.">
        <title>Genome Sequences of Three Novel Bacillus cereus Bacteriophages.</title>
        <authorList>
            <person name="Grose J.H."/>
            <person name="Jensen J.D."/>
            <person name="Merrill B.D."/>
            <person name="Fisher J.N."/>
            <person name="Burnett S.H."/>
            <person name="Breakwell D.P."/>
        </authorList>
    </citation>
    <scope>NUCLEOTIDE SEQUENCE [LARGE SCALE GENOMIC DNA]</scope>
</reference>
<gene>
    <name evidence="1" type="ORF">JL_18</name>
</gene>
<dbReference type="RefSeq" id="YP_009215797.1">
    <property type="nucleotide sequence ID" value="NC_028982.1"/>
</dbReference>
<sequence length="92" mass="10220">MVSMSEKISVYMPEPHHEEGVPAVYLVHGIDAVQLSDLIGQFIGAVEEHDEDAEWCTDDVVGHLREQGYTVTKPGVVCADYEDGSWIEQDSE</sequence>
<name>S5MSZ9_9CAUD</name>